<evidence type="ECO:0000313" key="2">
    <source>
        <dbReference type="EMBL" id="KUE74644.1"/>
    </source>
</evidence>
<comment type="caution">
    <text evidence="1">The sequence shown here is derived from an EMBL/GenBank/DDBJ whole genome shotgun (WGS) entry which is preliminary data.</text>
</comment>
<dbReference type="AlphaFoldDB" id="A0A0D8IV43"/>
<accession>A0A0W7TLK1</accession>
<reference evidence="1" key="1">
    <citation type="submission" date="2015-02" db="EMBL/GenBank/DDBJ databases">
        <title>A novel member of the family Ruminococcaceae isolated from human feces.</title>
        <authorList>
            <person name="Shkoporov A.N."/>
            <person name="Chaplin A.V."/>
            <person name="Motuzova O.V."/>
            <person name="Kafarskaia L.I."/>
            <person name="Khokhlova E.V."/>
            <person name="Efimov B.A."/>
        </authorList>
    </citation>
    <scope>NUCLEOTIDE SEQUENCE [LARGE SCALE GENOMIC DNA]</scope>
    <source>
        <strain evidence="1">585-1</strain>
    </source>
</reference>
<reference evidence="2 4" key="2">
    <citation type="submission" date="2015-10" db="EMBL/GenBank/DDBJ databases">
        <title>A novel member of the family Ruminococcaceae isolated from human faeces.</title>
        <authorList>
            <person name="Shkoporov A.N."/>
            <person name="Chaplin A.V."/>
            <person name="Motuzova O.V."/>
            <person name="Kafarskaia L.I."/>
            <person name="Efimov B.A."/>
        </authorList>
    </citation>
    <scope>NUCLEOTIDE SEQUENCE [LARGE SCALE GENOMIC DNA]</scope>
    <source>
        <strain evidence="2 4">668</strain>
    </source>
</reference>
<gene>
    <name evidence="2" type="ORF">ASJ35_18080</name>
    <name evidence="1" type="ORF">TQ39_17355</name>
</gene>
<evidence type="ECO:0000313" key="4">
    <source>
        <dbReference type="Proteomes" id="UP000053433"/>
    </source>
</evidence>
<dbReference type="EMBL" id="LMUA01000052">
    <property type="protein sequence ID" value="KUE74644.1"/>
    <property type="molecule type" value="Genomic_DNA"/>
</dbReference>
<proteinExistence type="predicted"/>
<dbReference type="Proteomes" id="UP000032483">
    <property type="component" value="Unassembled WGS sequence"/>
</dbReference>
<keyword evidence="3" id="KW-1185">Reference proteome</keyword>
<organism evidence="1 3">
    <name type="scientific">Ruthenibacterium lactatiformans</name>
    <dbReference type="NCBI Taxonomy" id="1550024"/>
    <lineage>
        <taxon>Bacteria</taxon>
        <taxon>Bacillati</taxon>
        <taxon>Bacillota</taxon>
        <taxon>Clostridia</taxon>
        <taxon>Eubacteriales</taxon>
        <taxon>Oscillospiraceae</taxon>
        <taxon>Ruthenibacterium</taxon>
    </lineage>
</organism>
<name>A0A0D8IV43_9FIRM</name>
<dbReference type="EMBL" id="JXXK01000038">
    <property type="protein sequence ID" value="KJF38547.1"/>
    <property type="molecule type" value="Genomic_DNA"/>
</dbReference>
<sequence length="74" mass="8397">MKMASSTETFRCVGGQVALTVEFSVVGFILLEYIVNCDEQHLGDGDNRFFVSAIRIGYAGNDKRFWTPMLQQMR</sequence>
<accession>A0A0D8IV43</accession>
<evidence type="ECO:0000313" key="3">
    <source>
        <dbReference type="Proteomes" id="UP000032483"/>
    </source>
</evidence>
<dbReference type="Proteomes" id="UP000053433">
    <property type="component" value="Unassembled WGS sequence"/>
</dbReference>
<protein>
    <submittedName>
        <fullName evidence="1">Uncharacterized protein</fullName>
    </submittedName>
</protein>
<evidence type="ECO:0000313" key="1">
    <source>
        <dbReference type="EMBL" id="KJF38547.1"/>
    </source>
</evidence>